<dbReference type="AlphaFoldDB" id="A0A9D2IF42"/>
<name>A0A9D2IF42_9FIRM</name>
<dbReference type="GO" id="GO:0000287">
    <property type="term" value="F:magnesium ion binding"/>
    <property type="evidence" value="ECO:0007669"/>
    <property type="project" value="TreeGrafter"/>
</dbReference>
<reference evidence="1" key="1">
    <citation type="journal article" date="2021" name="PeerJ">
        <title>Extensive microbial diversity within the chicken gut microbiome revealed by metagenomics and culture.</title>
        <authorList>
            <person name="Gilroy R."/>
            <person name="Ravi A."/>
            <person name="Getino M."/>
            <person name="Pursley I."/>
            <person name="Horton D.L."/>
            <person name="Alikhan N.F."/>
            <person name="Baker D."/>
            <person name="Gharbi K."/>
            <person name="Hall N."/>
            <person name="Watson M."/>
            <person name="Adriaenssens E.M."/>
            <person name="Foster-Nyarko E."/>
            <person name="Jarju S."/>
            <person name="Secka A."/>
            <person name="Antonio M."/>
            <person name="Oren A."/>
            <person name="Chaudhuri R.R."/>
            <person name="La Ragione R."/>
            <person name="Hildebrand F."/>
            <person name="Pallen M.J."/>
        </authorList>
    </citation>
    <scope>NUCLEOTIDE SEQUENCE</scope>
    <source>
        <strain evidence="1">CHK187-5294</strain>
    </source>
</reference>
<dbReference type="SUPFAM" id="SSF56784">
    <property type="entry name" value="HAD-like"/>
    <property type="match status" value="1"/>
</dbReference>
<gene>
    <name evidence="1" type="ORF">H9727_07720</name>
</gene>
<dbReference type="PANTHER" id="PTHR10000:SF8">
    <property type="entry name" value="HAD SUPERFAMILY HYDROLASE-LIKE, TYPE 3"/>
    <property type="match status" value="1"/>
</dbReference>
<dbReference type="EMBL" id="DXCL01000046">
    <property type="protein sequence ID" value="HIZ04157.1"/>
    <property type="molecule type" value="Genomic_DNA"/>
</dbReference>
<accession>A0A9D2IF42</accession>
<dbReference type="NCBIfam" id="TIGR01484">
    <property type="entry name" value="HAD-SF-IIB"/>
    <property type="match status" value="1"/>
</dbReference>
<dbReference type="SFLD" id="SFLDG01144">
    <property type="entry name" value="C2.B.4:_PGP_Like"/>
    <property type="match status" value="1"/>
</dbReference>
<dbReference type="Pfam" id="PF08282">
    <property type="entry name" value="Hydrolase_3"/>
    <property type="match status" value="1"/>
</dbReference>
<dbReference type="GO" id="GO:0005829">
    <property type="term" value="C:cytosol"/>
    <property type="evidence" value="ECO:0007669"/>
    <property type="project" value="TreeGrafter"/>
</dbReference>
<dbReference type="PANTHER" id="PTHR10000">
    <property type="entry name" value="PHOSPHOSERINE PHOSPHATASE"/>
    <property type="match status" value="1"/>
</dbReference>
<organism evidence="1 2">
    <name type="scientific">Candidatus Borkfalkia avistercoris</name>
    <dbReference type="NCBI Taxonomy" id="2838504"/>
    <lineage>
        <taxon>Bacteria</taxon>
        <taxon>Bacillati</taxon>
        <taxon>Bacillota</taxon>
        <taxon>Clostridia</taxon>
        <taxon>Christensenellales</taxon>
        <taxon>Christensenellaceae</taxon>
        <taxon>Candidatus Borkfalkia</taxon>
    </lineage>
</organism>
<dbReference type="InterPro" id="IPR023214">
    <property type="entry name" value="HAD_sf"/>
</dbReference>
<dbReference type="SFLD" id="SFLDS00003">
    <property type="entry name" value="Haloacid_Dehalogenase"/>
    <property type="match status" value="1"/>
</dbReference>
<sequence length="275" mass="30039">MAEMNYRLIVSDFDGTLRKTEGGISDGNIGAIEDYIAAGGVFAFCTGRMLTSIMPYAKQLGLKGLVVAYQGAVIADIESGKLLRDVRMDTEGAAEVCDYLQELGRHIHVYDGKDVYMNRDDEYKRYYEKVCGVSGILTGEDVASVVREKGIRPQKVLSMNAAEENAEIFALVNGRFKDRYEVTSSSDFLVEVTSFGCNKGGALEFLAGYYGIPMEKTIAVGDNYNDIPMIEKAGLGVAVQNGVAEIKKEADFITKTCDEDGVGYVIRKFGLGENI</sequence>
<evidence type="ECO:0000313" key="2">
    <source>
        <dbReference type="Proteomes" id="UP000824132"/>
    </source>
</evidence>
<dbReference type="InterPro" id="IPR000150">
    <property type="entry name" value="Cof"/>
</dbReference>
<dbReference type="Proteomes" id="UP000824132">
    <property type="component" value="Unassembled WGS sequence"/>
</dbReference>
<comment type="caution">
    <text evidence="1">The sequence shown here is derived from an EMBL/GenBank/DDBJ whole genome shotgun (WGS) entry which is preliminary data.</text>
</comment>
<dbReference type="Gene3D" id="3.30.1240.10">
    <property type="match status" value="1"/>
</dbReference>
<keyword evidence="1" id="KW-0378">Hydrolase</keyword>
<dbReference type="GO" id="GO:0016791">
    <property type="term" value="F:phosphatase activity"/>
    <property type="evidence" value="ECO:0007669"/>
    <property type="project" value="TreeGrafter"/>
</dbReference>
<reference evidence="1" key="2">
    <citation type="submission" date="2021-04" db="EMBL/GenBank/DDBJ databases">
        <authorList>
            <person name="Gilroy R."/>
        </authorList>
    </citation>
    <scope>NUCLEOTIDE SEQUENCE</scope>
    <source>
        <strain evidence="1">CHK187-5294</strain>
    </source>
</reference>
<evidence type="ECO:0000313" key="1">
    <source>
        <dbReference type="EMBL" id="HIZ04157.1"/>
    </source>
</evidence>
<proteinExistence type="predicted"/>
<dbReference type="InterPro" id="IPR036412">
    <property type="entry name" value="HAD-like_sf"/>
</dbReference>
<dbReference type="NCBIfam" id="TIGR00099">
    <property type="entry name" value="Cof-subfamily"/>
    <property type="match status" value="1"/>
</dbReference>
<dbReference type="InterPro" id="IPR006379">
    <property type="entry name" value="HAD-SF_hydro_IIB"/>
</dbReference>
<dbReference type="SFLD" id="SFLDG01140">
    <property type="entry name" value="C2.B:_Phosphomannomutase_and_P"/>
    <property type="match status" value="1"/>
</dbReference>
<dbReference type="Gene3D" id="3.40.50.1000">
    <property type="entry name" value="HAD superfamily/HAD-like"/>
    <property type="match status" value="1"/>
</dbReference>
<dbReference type="CDD" id="cd07516">
    <property type="entry name" value="HAD_Pase"/>
    <property type="match status" value="1"/>
</dbReference>
<protein>
    <submittedName>
        <fullName evidence="1">Cof-type HAD-IIB family hydrolase</fullName>
    </submittedName>
</protein>